<dbReference type="EMBL" id="LNAM01000113">
    <property type="protein sequence ID" value="KSV59508.1"/>
    <property type="molecule type" value="Genomic_DNA"/>
</dbReference>
<dbReference type="Proteomes" id="UP000054874">
    <property type="component" value="Unassembled WGS sequence"/>
</dbReference>
<protein>
    <submittedName>
        <fullName evidence="1">Uncharacterized protein</fullName>
    </submittedName>
</protein>
<accession>A0A0V8QG28</accession>
<dbReference type="RefSeq" id="WP_058352216.1">
    <property type="nucleotide sequence ID" value="NZ_CABMMD010000113.1"/>
</dbReference>
<organism evidence="1 2">
    <name type="scientific">Acetivibrio ethanolgignens</name>
    <dbReference type="NCBI Taxonomy" id="290052"/>
    <lineage>
        <taxon>Bacteria</taxon>
        <taxon>Bacillati</taxon>
        <taxon>Bacillota</taxon>
        <taxon>Clostridia</taxon>
        <taxon>Eubacteriales</taxon>
        <taxon>Oscillospiraceae</taxon>
        <taxon>Acetivibrio</taxon>
    </lineage>
</organism>
<sequence>MSFADGLNKENIKKKCFDEAINYYYEDFRNSCQYEAKNGNESVRVVIPNDYICNFDGKIKDDFTEALSKYMLIAGKREDTYWYRLLKEDAEYIREKIEMYLKNDGFKNYSVRVVKAGCFFKVEYVEKTTFLDGIDTLLGGSPLKKVYKQDRELYSVEIKASW</sequence>
<gene>
    <name evidence="1" type="ORF">ASU35_08335</name>
</gene>
<proteinExistence type="predicted"/>
<evidence type="ECO:0000313" key="2">
    <source>
        <dbReference type="Proteomes" id="UP000054874"/>
    </source>
</evidence>
<comment type="caution">
    <text evidence="1">The sequence shown here is derived from an EMBL/GenBank/DDBJ whole genome shotgun (WGS) entry which is preliminary data.</text>
</comment>
<keyword evidence="2" id="KW-1185">Reference proteome</keyword>
<evidence type="ECO:0000313" key="1">
    <source>
        <dbReference type="EMBL" id="KSV59508.1"/>
    </source>
</evidence>
<name>A0A0V8QG28_9FIRM</name>
<dbReference type="AlphaFoldDB" id="A0A0V8QG28"/>
<reference evidence="1 2" key="1">
    <citation type="submission" date="2015-11" db="EMBL/GenBank/DDBJ databases">
        <title>Butyribacter intestini gen. nov., sp. nov., a butyric acid-producing bacterium of the family Lachnospiraceae isolated from the human faeces.</title>
        <authorList>
            <person name="Zou Y."/>
            <person name="Xue W."/>
            <person name="Luo G."/>
            <person name="Lv M."/>
        </authorList>
    </citation>
    <scope>NUCLEOTIDE SEQUENCE [LARGE SCALE GENOMIC DNA]</scope>
    <source>
        <strain evidence="1 2">ACET-33324</strain>
    </source>
</reference>
<dbReference type="STRING" id="290052.ASU35_08335"/>